<evidence type="ECO:0000256" key="1">
    <source>
        <dbReference type="SAM" id="SignalP"/>
    </source>
</evidence>
<keyword evidence="1" id="KW-0732">Signal</keyword>
<dbReference type="Gramene" id="OE9A085791T1">
    <property type="protein sequence ID" value="OE9A085791C1"/>
    <property type="gene ID" value="OE9A085791"/>
</dbReference>
<dbReference type="PANTHER" id="PTHR31236">
    <property type="entry name" value="BURP DOMAIN PROTEIN USPL1-LIKE"/>
    <property type="match status" value="1"/>
</dbReference>
<reference evidence="3 4" key="1">
    <citation type="submission" date="2019-12" db="EMBL/GenBank/DDBJ databases">
        <authorList>
            <person name="Alioto T."/>
            <person name="Alioto T."/>
            <person name="Gomez Garrido J."/>
        </authorList>
    </citation>
    <scope>NUCLEOTIDE SEQUENCE [LARGE SCALE GENOMIC DNA]</scope>
</reference>
<evidence type="ECO:0000313" key="3">
    <source>
        <dbReference type="EMBL" id="CAA2934813.1"/>
    </source>
</evidence>
<organism evidence="3 4">
    <name type="scientific">Olea europaea subsp. europaea</name>
    <dbReference type="NCBI Taxonomy" id="158383"/>
    <lineage>
        <taxon>Eukaryota</taxon>
        <taxon>Viridiplantae</taxon>
        <taxon>Streptophyta</taxon>
        <taxon>Embryophyta</taxon>
        <taxon>Tracheophyta</taxon>
        <taxon>Spermatophyta</taxon>
        <taxon>Magnoliopsida</taxon>
        <taxon>eudicotyledons</taxon>
        <taxon>Gunneridae</taxon>
        <taxon>Pentapetalae</taxon>
        <taxon>asterids</taxon>
        <taxon>lamiids</taxon>
        <taxon>Lamiales</taxon>
        <taxon>Oleaceae</taxon>
        <taxon>Oleeae</taxon>
        <taxon>Olea</taxon>
    </lineage>
</organism>
<dbReference type="PANTHER" id="PTHR31236:SF2">
    <property type="entry name" value="BURP DOMAIN PROTEIN RD22"/>
    <property type="match status" value="1"/>
</dbReference>
<dbReference type="InterPro" id="IPR004873">
    <property type="entry name" value="BURP_dom"/>
</dbReference>
<dbReference type="Pfam" id="PF03181">
    <property type="entry name" value="BURP"/>
    <property type="match status" value="1"/>
</dbReference>
<dbReference type="Proteomes" id="UP000594638">
    <property type="component" value="Unassembled WGS sequence"/>
</dbReference>
<dbReference type="PROSITE" id="PS51277">
    <property type="entry name" value="BURP"/>
    <property type="match status" value="1"/>
</dbReference>
<dbReference type="InterPro" id="IPR044816">
    <property type="entry name" value="BURP"/>
</dbReference>
<comment type="caution">
    <text evidence="3">The sequence shown here is derived from an EMBL/GenBank/DDBJ whole genome shotgun (WGS) entry which is preliminary data.</text>
</comment>
<feature type="signal peptide" evidence="1">
    <location>
        <begin position="1"/>
        <end position="22"/>
    </location>
</feature>
<evidence type="ECO:0000259" key="2">
    <source>
        <dbReference type="PROSITE" id="PS51277"/>
    </source>
</evidence>
<dbReference type="SMART" id="SM01045">
    <property type="entry name" value="BURP"/>
    <property type="match status" value="1"/>
</dbReference>
<proteinExistence type="predicted"/>
<accession>A0A8S0PFD8</accession>
<sequence>MKFKFQHIFLILSVALVASHEALPSQEDYWRSVLPNSSMPKAVKDLFHPGKSVYVGVTPDAFPIIYHHGADENQLRDNQNVTLFFLEKDLYKGNNMKLHFFMSAYDQGSLLPRRVADSIPFSSEKFLEILNRFSVNPSSKKAKIMKKTLQECEEAGIKGEEKYCATSLESMVDFSTSKLGSKIEAVSLETENETPLQKYKIVKVKKMSGEKVVACHKQKYAYVVFYCHKTESTVAYKVAMLGESGAKVEAVAVCHQDTTAWNPKHLAFQLLKLKPGNIPVCHFLPKDNLVWVPKY</sequence>
<feature type="domain" description="BURP" evidence="2">
    <location>
        <begin position="84"/>
        <end position="294"/>
    </location>
</feature>
<dbReference type="AlphaFoldDB" id="A0A8S0PFD8"/>
<keyword evidence="4" id="KW-1185">Reference proteome</keyword>
<dbReference type="OrthoDB" id="904896at2759"/>
<evidence type="ECO:0000313" key="4">
    <source>
        <dbReference type="Proteomes" id="UP000594638"/>
    </source>
</evidence>
<dbReference type="EMBL" id="CACTIH010000019">
    <property type="protein sequence ID" value="CAA2934813.1"/>
    <property type="molecule type" value="Genomic_DNA"/>
</dbReference>
<name>A0A8S0PFD8_OLEEU</name>
<gene>
    <name evidence="3" type="ORF">OLEA9_A085791</name>
</gene>
<protein>
    <recommendedName>
        <fullName evidence="2">BURP domain-containing protein</fullName>
    </recommendedName>
</protein>
<feature type="chain" id="PRO_5035768787" description="BURP domain-containing protein" evidence="1">
    <location>
        <begin position="23"/>
        <end position="295"/>
    </location>
</feature>